<dbReference type="InterPro" id="IPR057336">
    <property type="entry name" value="GerAC_N"/>
</dbReference>
<dbReference type="GO" id="GO:0016020">
    <property type="term" value="C:membrane"/>
    <property type="evidence" value="ECO:0007669"/>
    <property type="project" value="UniProtKB-SubCell"/>
</dbReference>
<evidence type="ECO:0000256" key="7">
    <source>
        <dbReference type="ARBA" id="ARBA00023288"/>
    </source>
</evidence>
<dbReference type="Pfam" id="PF05504">
    <property type="entry name" value="Spore_GerAC"/>
    <property type="match status" value="1"/>
</dbReference>
<keyword evidence="4" id="KW-0732">Signal</keyword>
<evidence type="ECO:0000256" key="1">
    <source>
        <dbReference type="ARBA" id="ARBA00004635"/>
    </source>
</evidence>
<keyword evidence="6" id="KW-0564">Palmitate</keyword>
<evidence type="ECO:0000256" key="6">
    <source>
        <dbReference type="ARBA" id="ARBA00023139"/>
    </source>
</evidence>
<organism evidence="10 11">
    <name type="scientific">Paenibacillus faecis</name>
    <dbReference type="NCBI Taxonomy" id="862114"/>
    <lineage>
        <taxon>Bacteria</taxon>
        <taxon>Bacillati</taxon>
        <taxon>Bacillota</taxon>
        <taxon>Bacilli</taxon>
        <taxon>Bacillales</taxon>
        <taxon>Paenibacillaceae</taxon>
        <taxon>Paenibacillus</taxon>
    </lineage>
</organism>
<dbReference type="GO" id="GO:0009847">
    <property type="term" value="P:spore germination"/>
    <property type="evidence" value="ECO:0007669"/>
    <property type="project" value="InterPro"/>
</dbReference>
<feature type="domain" description="Spore germination GerAC-like C-terminal" evidence="8">
    <location>
        <begin position="206"/>
        <end position="366"/>
    </location>
</feature>
<evidence type="ECO:0000259" key="9">
    <source>
        <dbReference type="Pfam" id="PF25198"/>
    </source>
</evidence>
<sequence>MRKGICCLIAIVLLVTLTGCQFKDIDKRSFVLAIGVDRPEDPNQRDQYEVTLKMAIPEGDPTKRSQEAVIITEIAKSVPEAIRLIKSKIDKEPDFSHCKVMVFGESFARDNIVSMTDWTARRRDIQLIMYVAVGKPSAKEVVNMQTKSERLPGNALILSLGTEGTESPFITTIYSFDLHRRVNERGMDPLMPVVEAKKPDMLVIDKVALFDKKKMVSILSPDETRMLNLLRTRNLRTSFHIEAEGQKIDYNLESSRPKYRIKTGKNGKAVIAYKLSGKAMIETNEEGAKMDGLRMKEASKTANKRWEEDSMKLLKKVQSLGVDPFGWGLRYTSRNWNNNTELKQWQQLYPEAEFQVKANVKIQYSGMIR</sequence>
<proteinExistence type="inferred from homology"/>
<keyword evidence="7" id="KW-0449">Lipoprotein</keyword>
<evidence type="ECO:0000256" key="2">
    <source>
        <dbReference type="ARBA" id="ARBA00007886"/>
    </source>
</evidence>
<dbReference type="EMBL" id="VSDO01000001">
    <property type="protein sequence ID" value="TYA15295.1"/>
    <property type="molecule type" value="Genomic_DNA"/>
</dbReference>
<evidence type="ECO:0000259" key="8">
    <source>
        <dbReference type="Pfam" id="PF05504"/>
    </source>
</evidence>
<reference evidence="10 11" key="1">
    <citation type="submission" date="2019-08" db="EMBL/GenBank/DDBJ databases">
        <title>Genome sequencing of Paenibacillus faecis DSM 23593(T).</title>
        <authorList>
            <person name="Kook J.-K."/>
            <person name="Park S.-N."/>
            <person name="Lim Y.K."/>
        </authorList>
    </citation>
    <scope>NUCLEOTIDE SEQUENCE [LARGE SCALE GENOMIC DNA]</scope>
    <source>
        <strain evidence="10 11">DSM 23593</strain>
    </source>
</reference>
<dbReference type="PANTHER" id="PTHR35789:SF1">
    <property type="entry name" value="SPORE GERMINATION PROTEIN B3"/>
    <property type="match status" value="1"/>
</dbReference>
<name>A0A5D0D3Y7_9BACL</name>
<protein>
    <submittedName>
        <fullName evidence="10">Ger(X)C family spore germination protein</fullName>
    </submittedName>
</protein>
<dbReference type="RefSeq" id="WP_148450885.1">
    <property type="nucleotide sequence ID" value="NZ_VSDO01000001.1"/>
</dbReference>
<dbReference type="Proteomes" id="UP000325218">
    <property type="component" value="Unassembled WGS sequence"/>
</dbReference>
<comment type="caution">
    <text evidence="10">The sequence shown here is derived from an EMBL/GenBank/DDBJ whole genome shotgun (WGS) entry which is preliminary data.</text>
</comment>
<dbReference type="AlphaFoldDB" id="A0A5D0D3Y7"/>
<evidence type="ECO:0000256" key="3">
    <source>
        <dbReference type="ARBA" id="ARBA00022544"/>
    </source>
</evidence>
<comment type="subcellular location">
    <subcellularLocation>
        <location evidence="1">Membrane</location>
        <topology evidence="1">Lipid-anchor</topology>
    </subcellularLocation>
</comment>
<dbReference type="InterPro" id="IPR046953">
    <property type="entry name" value="Spore_GerAC-like_C"/>
</dbReference>
<feature type="domain" description="Spore germination protein N-terminal" evidence="9">
    <location>
        <begin position="23"/>
        <end position="195"/>
    </location>
</feature>
<comment type="similarity">
    <text evidence="2">Belongs to the GerABKC lipoprotein family.</text>
</comment>
<gene>
    <name evidence="10" type="ORF">FRY98_06595</name>
</gene>
<keyword evidence="3" id="KW-0309">Germination</keyword>
<evidence type="ECO:0000313" key="10">
    <source>
        <dbReference type="EMBL" id="TYA15295.1"/>
    </source>
</evidence>
<dbReference type="PROSITE" id="PS51257">
    <property type="entry name" value="PROKAR_LIPOPROTEIN"/>
    <property type="match status" value="1"/>
</dbReference>
<evidence type="ECO:0000313" key="11">
    <source>
        <dbReference type="Proteomes" id="UP000325218"/>
    </source>
</evidence>
<dbReference type="Gene3D" id="3.30.300.210">
    <property type="entry name" value="Nutrient germinant receptor protein C, domain 3"/>
    <property type="match status" value="1"/>
</dbReference>
<dbReference type="NCBIfam" id="TIGR02887">
    <property type="entry name" value="spore_ger_x_C"/>
    <property type="match status" value="1"/>
</dbReference>
<dbReference type="PANTHER" id="PTHR35789">
    <property type="entry name" value="SPORE GERMINATION PROTEIN B3"/>
    <property type="match status" value="1"/>
</dbReference>
<dbReference type="Pfam" id="PF25198">
    <property type="entry name" value="Spore_GerAC_N"/>
    <property type="match status" value="1"/>
</dbReference>
<keyword evidence="11" id="KW-1185">Reference proteome</keyword>
<keyword evidence="5" id="KW-0472">Membrane</keyword>
<dbReference type="InterPro" id="IPR008844">
    <property type="entry name" value="Spore_GerAC-like"/>
</dbReference>
<evidence type="ECO:0000256" key="5">
    <source>
        <dbReference type="ARBA" id="ARBA00023136"/>
    </source>
</evidence>
<dbReference type="OrthoDB" id="2433998at2"/>
<evidence type="ECO:0000256" key="4">
    <source>
        <dbReference type="ARBA" id="ARBA00022729"/>
    </source>
</evidence>
<dbReference type="InterPro" id="IPR038501">
    <property type="entry name" value="Spore_GerAC_C_sf"/>
</dbReference>
<accession>A0A5D0D3Y7</accession>